<dbReference type="EMBL" id="BAABID010000006">
    <property type="protein sequence ID" value="GAA4722546.1"/>
    <property type="molecule type" value="Genomic_DNA"/>
</dbReference>
<reference evidence="3" key="1">
    <citation type="journal article" date="2019" name="Int. J. Syst. Evol. Microbiol.">
        <title>The Global Catalogue of Microorganisms (GCM) 10K type strain sequencing project: providing services to taxonomists for standard genome sequencing and annotation.</title>
        <authorList>
            <consortium name="The Broad Institute Genomics Platform"/>
            <consortium name="The Broad Institute Genome Sequencing Center for Infectious Disease"/>
            <person name="Wu L."/>
            <person name="Ma J."/>
        </authorList>
    </citation>
    <scope>NUCLEOTIDE SEQUENCE [LARGE SCALE GENOMIC DNA]</scope>
    <source>
        <strain evidence="3">JCM 18063</strain>
    </source>
</reference>
<keyword evidence="1" id="KW-1133">Transmembrane helix</keyword>
<feature type="transmembrane region" description="Helical" evidence="1">
    <location>
        <begin position="110"/>
        <end position="136"/>
    </location>
</feature>
<evidence type="ECO:0000313" key="3">
    <source>
        <dbReference type="Proteomes" id="UP001500956"/>
    </source>
</evidence>
<evidence type="ECO:0008006" key="4">
    <source>
        <dbReference type="Google" id="ProtNLM"/>
    </source>
</evidence>
<evidence type="ECO:0000313" key="2">
    <source>
        <dbReference type="EMBL" id="GAA4722546.1"/>
    </source>
</evidence>
<evidence type="ECO:0000256" key="1">
    <source>
        <dbReference type="SAM" id="Phobius"/>
    </source>
</evidence>
<dbReference type="Proteomes" id="UP001500956">
    <property type="component" value="Unassembled WGS sequence"/>
</dbReference>
<feature type="transmembrane region" description="Helical" evidence="1">
    <location>
        <begin position="25"/>
        <end position="49"/>
    </location>
</feature>
<proteinExistence type="predicted"/>
<keyword evidence="1" id="KW-0812">Transmembrane</keyword>
<sequence length="211" mass="21937">MAARPEHRERWETRTLRALMVPANLVLGGLVASLVALPGVTLLPALVALGRAFSQWHDDGDDAVVTSLLRELRATWRRTWRAGILAGIVVWLLVVDVLFLLAQLGTASAGFAVVLGGATVPVAAVVGLVLLLVPVAAARQRDGTVRDWLRAAATFAAGRPVGTLALLLLGAAVLATCVVLPTLAPFVALSVPLYLAVRAWPPSAGPADAGS</sequence>
<dbReference type="RefSeq" id="WP_172150750.1">
    <property type="nucleotide sequence ID" value="NZ_BAABID010000006.1"/>
</dbReference>
<organism evidence="2 3">
    <name type="scientific">Isoptericola chiayiensis</name>
    <dbReference type="NCBI Taxonomy" id="579446"/>
    <lineage>
        <taxon>Bacteria</taxon>
        <taxon>Bacillati</taxon>
        <taxon>Actinomycetota</taxon>
        <taxon>Actinomycetes</taxon>
        <taxon>Micrococcales</taxon>
        <taxon>Promicromonosporaceae</taxon>
        <taxon>Isoptericola</taxon>
    </lineage>
</organism>
<gene>
    <name evidence="2" type="ORF">GCM10023216_09750</name>
</gene>
<comment type="caution">
    <text evidence="2">The sequence shown here is derived from an EMBL/GenBank/DDBJ whole genome shotgun (WGS) entry which is preliminary data.</text>
</comment>
<keyword evidence="3" id="KW-1185">Reference proteome</keyword>
<keyword evidence="1" id="KW-0472">Membrane</keyword>
<accession>A0ABP8Y8N9</accession>
<name>A0ABP8Y8N9_9MICO</name>
<protein>
    <recommendedName>
        <fullName evidence="4">Integral membrane protein</fullName>
    </recommendedName>
</protein>
<feature type="transmembrane region" description="Helical" evidence="1">
    <location>
        <begin position="82"/>
        <end position="104"/>
    </location>
</feature>